<comment type="subcellular location">
    <subcellularLocation>
        <location evidence="1">Cell membrane</location>
        <topology evidence="1">Multi-pass membrane protein</topology>
    </subcellularLocation>
</comment>
<feature type="transmembrane region" description="Helical" evidence="7">
    <location>
        <begin position="292"/>
        <end position="310"/>
    </location>
</feature>
<evidence type="ECO:0000256" key="2">
    <source>
        <dbReference type="ARBA" id="ARBA00008335"/>
    </source>
</evidence>
<keyword evidence="6 7" id="KW-0472">Membrane</keyword>
<feature type="transmembrane region" description="Helical" evidence="7">
    <location>
        <begin position="125"/>
        <end position="145"/>
    </location>
</feature>
<feature type="transmembrane region" description="Helical" evidence="7">
    <location>
        <begin position="34"/>
        <end position="54"/>
    </location>
</feature>
<dbReference type="Proteomes" id="UP000824179">
    <property type="component" value="Unassembled WGS sequence"/>
</dbReference>
<dbReference type="PANTHER" id="PTHR23514">
    <property type="entry name" value="BYPASS OF STOP CODON PROTEIN 6"/>
    <property type="match status" value="1"/>
</dbReference>
<name>A0A9D1DAM2_9FIRM</name>
<dbReference type="PROSITE" id="PS50850">
    <property type="entry name" value="MFS"/>
    <property type="match status" value="1"/>
</dbReference>
<dbReference type="InterPro" id="IPR036259">
    <property type="entry name" value="MFS_trans_sf"/>
</dbReference>
<dbReference type="InterPro" id="IPR011701">
    <property type="entry name" value="MFS"/>
</dbReference>
<dbReference type="PANTHER" id="PTHR23514:SF3">
    <property type="entry name" value="BYPASS OF STOP CODON PROTEIN 6"/>
    <property type="match status" value="1"/>
</dbReference>
<reference evidence="9" key="1">
    <citation type="submission" date="2020-10" db="EMBL/GenBank/DDBJ databases">
        <authorList>
            <person name="Gilroy R."/>
        </authorList>
    </citation>
    <scope>NUCLEOTIDE SEQUENCE</scope>
    <source>
        <strain evidence="9">ChiW25-3613</strain>
    </source>
</reference>
<evidence type="ECO:0000313" key="10">
    <source>
        <dbReference type="Proteomes" id="UP000824179"/>
    </source>
</evidence>
<dbReference type="AlphaFoldDB" id="A0A9D1DAM2"/>
<dbReference type="SUPFAM" id="SSF103473">
    <property type="entry name" value="MFS general substrate transporter"/>
    <property type="match status" value="1"/>
</dbReference>
<proteinExistence type="inferred from homology"/>
<comment type="caution">
    <text evidence="9">The sequence shown here is derived from an EMBL/GenBank/DDBJ whole genome shotgun (WGS) entry which is preliminary data.</text>
</comment>
<feature type="transmembrane region" description="Helical" evidence="7">
    <location>
        <begin position="92"/>
        <end position="113"/>
    </location>
</feature>
<feature type="transmembrane region" description="Helical" evidence="7">
    <location>
        <begin position="316"/>
        <end position="336"/>
    </location>
</feature>
<dbReference type="InterPro" id="IPR020846">
    <property type="entry name" value="MFS_dom"/>
</dbReference>
<dbReference type="GO" id="GO:0005886">
    <property type="term" value="C:plasma membrane"/>
    <property type="evidence" value="ECO:0007669"/>
    <property type="project" value="UniProtKB-SubCell"/>
</dbReference>
<comment type="similarity">
    <text evidence="2">Belongs to the major facilitator superfamily.</text>
</comment>
<protein>
    <submittedName>
        <fullName evidence="9">MFS transporter</fullName>
    </submittedName>
</protein>
<gene>
    <name evidence="9" type="ORF">IAB90_02940</name>
</gene>
<accession>A0A9D1DAM2</accession>
<evidence type="ECO:0000256" key="5">
    <source>
        <dbReference type="ARBA" id="ARBA00022989"/>
    </source>
</evidence>
<feature type="transmembrane region" description="Helical" evidence="7">
    <location>
        <begin position="263"/>
        <end position="280"/>
    </location>
</feature>
<feature type="transmembrane region" description="Helical" evidence="7">
    <location>
        <begin position="66"/>
        <end position="86"/>
    </location>
</feature>
<keyword evidence="3" id="KW-0813">Transport</keyword>
<evidence type="ECO:0000256" key="3">
    <source>
        <dbReference type="ARBA" id="ARBA00022448"/>
    </source>
</evidence>
<keyword evidence="4 7" id="KW-0812">Transmembrane</keyword>
<organism evidence="9 10">
    <name type="scientific">Candidatus Coproplasma stercoripullorum</name>
    <dbReference type="NCBI Taxonomy" id="2840751"/>
    <lineage>
        <taxon>Bacteria</taxon>
        <taxon>Bacillati</taxon>
        <taxon>Bacillota</taxon>
        <taxon>Clostridia</taxon>
        <taxon>Eubacteriales</taxon>
        <taxon>Candidatus Coproplasma</taxon>
    </lineage>
</organism>
<feature type="transmembrane region" description="Helical" evidence="7">
    <location>
        <begin position="357"/>
        <end position="376"/>
    </location>
</feature>
<evidence type="ECO:0000256" key="4">
    <source>
        <dbReference type="ARBA" id="ARBA00022692"/>
    </source>
</evidence>
<evidence type="ECO:0000313" key="9">
    <source>
        <dbReference type="EMBL" id="HIR39317.1"/>
    </source>
</evidence>
<dbReference type="InterPro" id="IPR051788">
    <property type="entry name" value="MFS_Transporter"/>
</dbReference>
<dbReference type="Gene3D" id="1.20.1250.20">
    <property type="entry name" value="MFS general substrate transporter like domains"/>
    <property type="match status" value="1"/>
</dbReference>
<evidence type="ECO:0000259" key="8">
    <source>
        <dbReference type="PROSITE" id="PS50850"/>
    </source>
</evidence>
<dbReference type="EMBL" id="DVHB01000054">
    <property type="protein sequence ID" value="HIR39317.1"/>
    <property type="molecule type" value="Genomic_DNA"/>
</dbReference>
<dbReference type="GO" id="GO:0022857">
    <property type="term" value="F:transmembrane transporter activity"/>
    <property type="evidence" value="ECO:0007669"/>
    <property type="project" value="InterPro"/>
</dbReference>
<sequence length="412" mass="43666">MFSLLIAVIYLSFISLGLPDSLLGSAWPVMSEEFGSPIGLAGVVSLIISAGTIVSSLLSDRLTKRFGAGIVTAASTFLTAAALLLFSFASAFWQLVLFAIPYGLGAGGVDAALNNYVALHLKSRHMSWLHCMWGVGASVSPYIMSYALSGAGGWSRGYLIVAAVQGVITLLLFLSLPLWKLAGRPQVAPLPADTAQAEGNESRIGQDEGEYARRPLPLKEVFRVPGALMCFLCFFCYCALESTSSLWASSFMVARNGFSEERAAMFASLFFIGITAGRGINGFLTFRFSDKTLIRAGCAFIAVGVAIIAIPGLDWLTIAGFIVLGLGCAPVYPSIIHSTPALFGADKSQAIIGMQMAFAYIGSQASPLFGVIAQWISPSALPFYLAFFLVLVIVFHELMVKGAGNGKLKSSG</sequence>
<keyword evidence="5 7" id="KW-1133">Transmembrane helix</keyword>
<evidence type="ECO:0000256" key="7">
    <source>
        <dbReference type="SAM" id="Phobius"/>
    </source>
</evidence>
<evidence type="ECO:0000256" key="1">
    <source>
        <dbReference type="ARBA" id="ARBA00004651"/>
    </source>
</evidence>
<feature type="domain" description="Major facilitator superfamily (MFS) profile" evidence="8">
    <location>
        <begin position="5"/>
        <end position="404"/>
    </location>
</feature>
<feature type="transmembrane region" description="Helical" evidence="7">
    <location>
        <begin position="221"/>
        <end position="243"/>
    </location>
</feature>
<evidence type="ECO:0000256" key="6">
    <source>
        <dbReference type="ARBA" id="ARBA00023136"/>
    </source>
</evidence>
<feature type="transmembrane region" description="Helical" evidence="7">
    <location>
        <begin position="382"/>
        <end position="400"/>
    </location>
</feature>
<dbReference type="Pfam" id="PF07690">
    <property type="entry name" value="MFS_1"/>
    <property type="match status" value="1"/>
</dbReference>
<reference evidence="9" key="2">
    <citation type="journal article" date="2021" name="PeerJ">
        <title>Extensive microbial diversity within the chicken gut microbiome revealed by metagenomics and culture.</title>
        <authorList>
            <person name="Gilroy R."/>
            <person name="Ravi A."/>
            <person name="Getino M."/>
            <person name="Pursley I."/>
            <person name="Horton D.L."/>
            <person name="Alikhan N.F."/>
            <person name="Baker D."/>
            <person name="Gharbi K."/>
            <person name="Hall N."/>
            <person name="Watson M."/>
            <person name="Adriaenssens E.M."/>
            <person name="Foster-Nyarko E."/>
            <person name="Jarju S."/>
            <person name="Secka A."/>
            <person name="Antonio M."/>
            <person name="Oren A."/>
            <person name="Chaudhuri R.R."/>
            <person name="La Ragione R."/>
            <person name="Hildebrand F."/>
            <person name="Pallen M.J."/>
        </authorList>
    </citation>
    <scope>NUCLEOTIDE SEQUENCE</scope>
    <source>
        <strain evidence="9">ChiW25-3613</strain>
    </source>
</reference>
<feature type="transmembrane region" description="Helical" evidence="7">
    <location>
        <begin position="157"/>
        <end position="179"/>
    </location>
</feature>